<comment type="caution">
    <text evidence="1">The sequence shown here is derived from an EMBL/GenBank/DDBJ whole genome shotgun (WGS) entry which is preliminary data.</text>
</comment>
<proteinExistence type="predicted"/>
<organism evidence="1 2">
    <name type="scientific">Naegleria fowleri</name>
    <name type="common">Brain eating amoeba</name>
    <dbReference type="NCBI Taxonomy" id="5763"/>
    <lineage>
        <taxon>Eukaryota</taxon>
        <taxon>Discoba</taxon>
        <taxon>Heterolobosea</taxon>
        <taxon>Tetramitia</taxon>
        <taxon>Eutetramitia</taxon>
        <taxon>Vahlkampfiidae</taxon>
        <taxon>Naegleria</taxon>
    </lineage>
</organism>
<keyword evidence="2" id="KW-1185">Reference proteome</keyword>
<protein>
    <submittedName>
        <fullName evidence="1">Uncharacterized protein</fullName>
    </submittedName>
</protein>
<reference evidence="1 2" key="1">
    <citation type="journal article" date="2019" name="Sci. Rep.">
        <title>Nanopore sequencing improves the draft genome of the human pathogenic amoeba Naegleria fowleri.</title>
        <authorList>
            <person name="Liechti N."/>
            <person name="Schurch N."/>
            <person name="Bruggmann R."/>
            <person name="Wittwer M."/>
        </authorList>
    </citation>
    <scope>NUCLEOTIDE SEQUENCE [LARGE SCALE GENOMIC DNA]</scope>
    <source>
        <strain evidence="1 2">ATCC 30894</strain>
    </source>
</reference>
<dbReference type="GeneID" id="68115072"/>
<evidence type="ECO:0000313" key="2">
    <source>
        <dbReference type="Proteomes" id="UP000444721"/>
    </source>
</evidence>
<evidence type="ECO:0000313" key="1">
    <source>
        <dbReference type="EMBL" id="KAF0983939.1"/>
    </source>
</evidence>
<dbReference type="EMBL" id="VFQX01000004">
    <property type="protein sequence ID" value="KAF0983939.1"/>
    <property type="molecule type" value="Genomic_DNA"/>
</dbReference>
<dbReference type="VEuPathDB" id="AmoebaDB:FDP41_007854"/>
<sequence length="369" mass="42475">MQTGLSLVQKILQKTPISNSCDHCQKKTIYADCPICLESVLLTNLYRHRCEYIKSVKICDNNALLTDPNTTNPITIIKEQNGIGEVFGNITDNIKNLAKVEANNAAQRYLDEFFELGGTMSHLMTHEHVKESLREHSKTIFQRGYRSGIKGLLKKLKKRITTSSHLLEGTNLSDNQIRTLQRLLFEENNEEIEKRKCCKSIAKNLHSAVQANREQLVLKLLGFCVNTLNRSKREIEHSISDPNLFYDVSNGNIQTYINRKDELERHFKNFDYLWGKIGKQLFSIMDMTVHSTTIAQNLKELLRQKIGESIFNLPSNIITVGFNGEKLNFQIFITKIKGDAPFLQKLLGNALVQERSEQQRYFTFLDQYL</sequence>
<dbReference type="AlphaFoldDB" id="A0A6A5CF46"/>
<dbReference type="RefSeq" id="XP_044568652.1">
    <property type="nucleotide sequence ID" value="XM_044711644.1"/>
</dbReference>
<accession>A0A6A5CF46</accession>
<dbReference type="VEuPathDB" id="AmoebaDB:NfTy_005390"/>
<name>A0A6A5CF46_NAEFO</name>
<dbReference type="Proteomes" id="UP000444721">
    <property type="component" value="Unassembled WGS sequence"/>
</dbReference>
<gene>
    <name evidence="1" type="ORF">FDP41_007854</name>
</gene>